<evidence type="ECO:0000313" key="3">
    <source>
        <dbReference type="Proteomes" id="UP000277294"/>
    </source>
</evidence>
<dbReference type="InterPro" id="IPR001296">
    <property type="entry name" value="Glyco_trans_1"/>
</dbReference>
<gene>
    <name evidence="2" type="primary">mshA_3</name>
    <name evidence="2" type="ORF">PIGHUM_02174</name>
</gene>
<feature type="domain" description="Glycosyl transferase family 1" evidence="1">
    <location>
        <begin position="266"/>
        <end position="330"/>
    </location>
</feature>
<evidence type="ECO:0000313" key="2">
    <source>
        <dbReference type="EMBL" id="VCU70107.1"/>
    </source>
</evidence>
<keyword evidence="2" id="KW-0808">Transferase</keyword>
<protein>
    <submittedName>
        <fullName evidence="2">D-inositol-3-phosphate glycosyltransferase</fullName>
        <ecNumber evidence="2">2.4.1.250</ecNumber>
    </submittedName>
</protein>
<dbReference type="Pfam" id="PF00534">
    <property type="entry name" value="Glycos_transf_1"/>
    <property type="match status" value="1"/>
</dbReference>
<evidence type="ECO:0000259" key="1">
    <source>
        <dbReference type="Pfam" id="PF00534"/>
    </source>
</evidence>
<dbReference type="OrthoDB" id="9805661at2"/>
<keyword evidence="2" id="KW-0328">Glycosyltransferase</keyword>
<dbReference type="EMBL" id="UWPJ01000017">
    <property type="protein sequence ID" value="VCU70107.1"/>
    <property type="molecule type" value="Genomic_DNA"/>
</dbReference>
<dbReference type="GO" id="GO:0102710">
    <property type="term" value="F:D-inositol-3-phosphate glycosyltransferase activity"/>
    <property type="evidence" value="ECO:0007669"/>
    <property type="project" value="UniProtKB-EC"/>
</dbReference>
<dbReference type="SUPFAM" id="SSF53756">
    <property type="entry name" value="UDP-Glycosyltransferase/glycogen phosphorylase"/>
    <property type="match status" value="1"/>
</dbReference>
<organism evidence="2 3">
    <name type="scientific">Pigmentiphaga humi</name>
    <dbReference type="NCBI Taxonomy" id="2478468"/>
    <lineage>
        <taxon>Bacteria</taxon>
        <taxon>Pseudomonadati</taxon>
        <taxon>Pseudomonadota</taxon>
        <taxon>Betaproteobacteria</taxon>
        <taxon>Burkholderiales</taxon>
        <taxon>Alcaligenaceae</taxon>
        <taxon>Pigmentiphaga</taxon>
    </lineage>
</organism>
<name>A0A3P4B1E1_9BURK</name>
<proteinExistence type="predicted"/>
<dbReference type="AlphaFoldDB" id="A0A3P4B1E1"/>
<dbReference type="Proteomes" id="UP000277294">
    <property type="component" value="Unassembled WGS sequence"/>
</dbReference>
<dbReference type="Gene3D" id="3.40.50.2000">
    <property type="entry name" value="Glycogen Phosphorylase B"/>
    <property type="match status" value="2"/>
</dbReference>
<keyword evidence="3" id="KW-1185">Reference proteome</keyword>
<dbReference type="PANTHER" id="PTHR12526">
    <property type="entry name" value="GLYCOSYLTRANSFERASE"/>
    <property type="match status" value="1"/>
</dbReference>
<accession>A0A3P4B1E1</accession>
<reference evidence="2 3" key="1">
    <citation type="submission" date="2018-10" db="EMBL/GenBank/DDBJ databases">
        <authorList>
            <person name="Criscuolo A."/>
        </authorList>
    </citation>
    <scope>NUCLEOTIDE SEQUENCE [LARGE SCALE GENOMIC DNA]</scope>
    <source>
        <strain evidence="2">DnA1</strain>
    </source>
</reference>
<dbReference type="EC" id="2.4.1.250" evidence="2"/>
<sequence length="353" mass="39756">MRLLALSRYTRLGASSRLRSHQYFPLFERTGWDVTSIPLFSDDYVNNLQSGHRSLSHIWKSYYHRIMAIMRSRKFDLIWIEKECLPWIPAWVELSLLKNGTPYVLDYDDAVFHYYDQHSKGLVRRILGQKHTDLIRNASLVIAGNEYLNTYARQAGAHNVVVIPTAIDLERYPVPKSKAGTTVTLPHVGWIGQRSTAHFLRPLAPLFSELEAQGKGRFSAIGIDTKAFDLPMHSIPWSESTEVASISSLDVGIMPLVDGPFERGKCGYKLIQYMACGIPVIASPVGVNGKIVEQGRNGFLAATDEDWNRALSTLLENPELRKEMGAEGRQIVENEYCIQVTGPRLVQSLAKLV</sequence>